<proteinExistence type="inferred from homology"/>
<protein>
    <submittedName>
        <fullName evidence="6">D-malate degradation protein R</fullName>
    </submittedName>
</protein>
<dbReference type="SUPFAM" id="SSF53850">
    <property type="entry name" value="Periplasmic binding protein-like II"/>
    <property type="match status" value="1"/>
</dbReference>
<dbReference type="AlphaFoldDB" id="A0A381ILA4"/>
<dbReference type="PROSITE" id="PS50931">
    <property type="entry name" value="HTH_LYSR"/>
    <property type="match status" value="1"/>
</dbReference>
<dbReference type="PANTHER" id="PTHR30537:SF31">
    <property type="entry name" value="TRANSCRIPTIONAL REGULATOR, LYSR FAMILY"/>
    <property type="match status" value="1"/>
</dbReference>
<dbReference type="Gene3D" id="3.40.190.290">
    <property type="match status" value="1"/>
</dbReference>
<dbReference type="EMBL" id="UFSM01000002">
    <property type="protein sequence ID" value="SUY28184.1"/>
    <property type="molecule type" value="Genomic_DNA"/>
</dbReference>
<dbReference type="Proteomes" id="UP000254701">
    <property type="component" value="Unassembled WGS sequence"/>
</dbReference>
<dbReference type="FunFam" id="1.10.10.10:FF:000001">
    <property type="entry name" value="LysR family transcriptional regulator"/>
    <property type="match status" value="1"/>
</dbReference>
<dbReference type="InterPro" id="IPR005119">
    <property type="entry name" value="LysR_subst-bd"/>
</dbReference>
<sequence length="314" mass="34641">MINFNDYYYFAQVVENSGITAASKVLGLPKSKLSRRIAELEARLGARLIQRTPRSFLVTELGSEFYEHARKMMLEARAAETAVKRRLVDQTGTIRLSSSPTVSRLCFAEIMPAFLRNFPNTHVKQEVLNRPADMTNRMSDLFILSHEDALDDSTMIQRRLLIEPRHLVASREYIAHSKPPAGPDDLMSHQMLATSETSTQIRWDLTETSTNRQSCQCLTPRLASNDIFAVAAAARAGAGIAALPASVCGDDIRTGELIHILPEWTAGATMVSALLPSKQGVLPAVRALLDHITEQLPPIVAALHPHRQAARAAQ</sequence>
<dbReference type="Pfam" id="PF00126">
    <property type="entry name" value="HTH_1"/>
    <property type="match status" value="1"/>
</dbReference>
<evidence type="ECO:0000259" key="5">
    <source>
        <dbReference type="PROSITE" id="PS50931"/>
    </source>
</evidence>
<comment type="similarity">
    <text evidence="1">Belongs to the LysR transcriptional regulatory family.</text>
</comment>
<dbReference type="InterPro" id="IPR058163">
    <property type="entry name" value="LysR-type_TF_proteobact-type"/>
</dbReference>
<feature type="domain" description="HTH lysR-type" evidence="5">
    <location>
        <begin position="2"/>
        <end position="59"/>
    </location>
</feature>
<evidence type="ECO:0000313" key="6">
    <source>
        <dbReference type="EMBL" id="SUY28184.1"/>
    </source>
</evidence>
<dbReference type="RefSeq" id="WP_115734052.1">
    <property type="nucleotide sequence ID" value="NZ_BAAAVY010000001.1"/>
</dbReference>
<keyword evidence="4" id="KW-0804">Transcription</keyword>
<dbReference type="SUPFAM" id="SSF46785">
    <property type="entry name" value="Winged helix' DNA-binding domain"/>
    <property type="match status" value="1"/>
</dbReference>
<evidence type="ECO:0000313" key="7">
    <source>
        <dbReference type="Proteomes" id="UP000254701"/>
    </source>
</evidence>
<dbReference type="InterPro" id="IPR036388">
    <property type="entry name" value="WH-like_DNA-bd_sf"/>
</dbReference>
<dbReference type="GO" id="GO:0043565">
    <property type="term" value="F:sequence-specific DNA binding"/>
    <property type="evidence" value="ECO:0007669"/>
    <property type="project" value="TreeGrafter"/>
</dbReference>
<evidence type="ECO:0000256" key="1">
    <source>
        <dbReference type="ARBA" id="ARBA00009437"/>
    </source>
</evidence>
<dbReference type="InterPro" id="IPR036390">
    <property type="entry name" value="WH_DNA-bd_sf"/>
</dbReference>
<evidence type="ECO:0000256" key="3">
    <source>
        <dbReference type="ARBA" id="ARBA00023125"/>
    </source>
</evidence>
<keyword evidence="2" id="KW-0805">Transcription regulation</keyword>
<dbReference type="PANTHER" id="PTHR30537">
    <property type="entry name" value="HTH-TYPE TRANSCRIPTIONAL REGULATOR"/>
    <property type="match status" value="1"/>
</dbReference>
<dbReference type="Gene3D" id="1.10.10.10">
    <property type="entry name" value="Winged helix-like DNA-binding domain superfamily/Winged helix DNA-binding domain"/>
    <property type="match status" value="1"/>
</dbReference>
<name>A0A381ILA4_AMIAI</name>
<evidence type="ECO:0000256" key="2">
    <source>
        <dbReference type="ARBA" id="ARBA00023015"/>
    </source>
</evidence>
<keyword evidence="3" id="KW-0238">DNA-binding</keyword>
<dbReference type="GO" id="GO:0003700">
    <property type="term" value="F:DNA-binding transcription factor activity"/>
    <property type="evidence" value="ECO:0007669"/>
    <property type="project" value="InterPro"/>
</dbReference>
<organism evidence="6 7">
    <name type="scientific">Aminobacter aminovorans</name>
    <name type="common">Chelatobacter heintzii</name>
    <dbReference type="NCBI Taxonomy" id="83263"/>
    <lineage>
        <taxon>Bacteria</taxon>
        <taxon>Pseudomonadati</taxon>
        <taxon>Pseudomonadota</taxon>
        <taxon>Alphaproteobacteria</taxon>
        <taxon>Hyphomicrobiales</taxon>
        <taxon>Phyllobacteriaceae</taxon>
        <taxon>Aminobacter</taxon>
    </lineage>
</organism>
<dbReference type="OrthoDB" id="9786526at2"/>
<reference evidence="6 7" key="1">
    <citation type="submission" date="2018-06" db="EMBL/GenBank/DDBJ databases">
        <authorList>
            <consortium name="Pathogen Informatics"/>
            <person name="Doyle S."/>
        </authorList>
    </citation>
    <scope>NUCLEOTIDE SEQUENCE [LARGE SCALE GENOMIC DNA]</scope>
    <source>
        <strain evidence="6 7">NCTC10684</strain>
    </source>
</reference>
<dbReference type="GO" id="GO:0006351">
    <property type="term" value="P:DNA-templated transcription"/>
    <property type="evidence" value="ECO:0007669"/>
    <property type="project" value="TreeGrafter"/>
</dbReference>
<accession>A0A381ILA4</accession>
<dbReference type="InterPro" id="IPR000847">
    <property type="entry name" value="LysR_HTH_N"/>
</dbReference>
<evidence type="ECO:0000256" key="4">
    <source>
        <dbReference type="ARBA" id="ARBA00023163"/>
    </source>
</evidence>
<gene>
    <name evidence="6" type="primary">dmlR_13</name>
    <name evidence="6" type="ORF">NCTC10684_05018</name>
</gene>
<dbReference type="Pfam" id="PF03466">
    <property type="entry name" value="LysR_substrate"/>
    <property type="match status" value="1"/>
</dbReference>